<evidence type="ECO:0000259" key="2">
    <source>
        <dbReference type="Pfam" id="PF17802"/>
    </source>
</evidence>
<feature type="domain" description="SpaA-like prealbumin fold" evidence="2">
    <location>
        <begin position="56"/>
        <end position="139"/>
    </location>
</feature>
<dbReference type="InterPro" id="IPR013783">
    <property type="entry name" value="Ig-like_fold"/>
</dbReference>
<sequence length="220" mass="24079">MALPAGETYYWLEAVVPAGYERPGEPVTAFDLGADAAEEGIVLDVTNRRRGAEYSGEVRVLKKDWKTEGPLHGAVFELWRETNRTAGLQTRGINADHLVRPGCATDADGVCDFDGLADGWYYLVETDVAEGYLLPEEPVTGPRWLDEETPDQRLVVTLYNKRDNRTGPPPSTDEDAEETDEDGAADEGVDASEAEDEAQAEDEAEDVRRARSPLPAAPVE</sequence>
<organism evidence="3 4">
    <name type="scientific">Streptomyces caledonius</name>
    <dbReference type="NCBI Taxonomy" id="3134107"/>
    <lineage>
        <taxon>Bacteria</taxon>
        <taxon>Bacillati</taxon>
        <taxon>Actinomycetota</taxon>
        <taxon>Actinomycetes</taxon>
        <taxon>Kitasatosporales</taxon>
        <taxon>Streptomycetaceae</taxon>
        <taxon>Streptomyces</taxon>
    </lineage>
</organism>
<dbReference type="Pfam" id="PF17802">
    <property type="entry name" value="SpaA"/>
    <property type="match status" value="1"/>
</dbReference>
<dbReference type="EMBL" id="JBBKAM010000002">
    <property type="protein sequence ID" value="MEJ8642399.1"/>
    <property type="molecule type" value="Genomic_DNA"/>
</dbReference>
<protein>
    <submittedName>
        <fullName evidence="3">Prealbumin-like fold domain-containing protein</fullName>
    </submittedName>
</protein>
<accession>A0ABU8U505</accession>
<dbReference type="Gene3D" id="2.60.40.10">
    <property type="entry name" value="Immunoglobulins"/>
    <property type="match status" value="1"/>
</dbReference>
<keyword evidence="4" id="KW-1185">Reference proteome</keyword>
<reference evidence="3 4" key="1">
    <citation type="submission" date="2024-03" db="EMBL/GenBank/DDBJ databases">
        <title>Novel Streptomyces species of biotechnological and ecological value are a feature of Machair soil.</title>
        <authorList>
            <person name="Prole J.R."/>
            <person name="Goodfellow M."/>
            <person name="Allenby N."/>
            <person name="Ward A.C."/>
        </authorList>
    </citation>
    <scope>NUCLEOTIDE SEQUENCE [LARGE SCALE GENOMIC DNA]</scope>
    <source>
        <strain evidence="3 4">MS1.HAVA.3</strain>
    </source>
</reference>
<name>A0ABU8U505_9ACTN</name>
<evidence type="ECO:0000313" key="4">
    <source>
        <dbReference type="Proteomes" id="UP001382904"/>
    </source>
</evidence>
<feature type="region of interest" description="Disordered" evidence="1">
    <location>
        <begin position="159"/>
        <end position="220"/>
    </location>
</feature>
<dbReference type="Proteomes" id="UP001382904">
    <property type="component" value="Unassembled WGS sequence"/>
</dbReference>
<evidence type="ECO:0000256" key="1">
    <source>
        <dbReference type="SAM" id="MobiDB-lite"/>
    </source>
</evidence>
<evidence type="ECO:0000313" key="3">
    <source>
        <dbReference type="EMBL" id="MEJ8642399.1"/>
    </source>
</evidence>
<gene>
    <name evidence="3" type="ORF">WKI68_15155</name>
</gene>
<dbReference type="InterPro" id="IPR041033">
    <property type="entry name" value="SpaA_PFL_dom_1"/>
</dbReference>
<proteinExistence type="predicted"/>
<comment type="caution">
    <text evidence="3">The sequence shown here is derived from an EMBL/GenBank/DDBJ whole genome shotgun (WGS) entry which is preliminary data.</text>
</comment>
<feature type="compositionally biased region" description="Acidic residues" evidence="1">
    <location>
        <begin position="172"/>
        <end position="205"/>
    </location>
</feature>